<organism evidence="2 3">
    <name type="scientific">Nitratidesulfovibrio oxamicus</name>
    <dbReference type="NCBI Taxonomy" id="32016"/>
    <lineage>
        <taxon>Bacteria</taxon>
        <taxon>Pseudomonadati</taxon>
        <taxon>Thermodesulfobacteriota</taxon>
        <taxon>Desulfovibrionia</taxon>
        <taxon>Desulfovibrionales</taxon>
        <taxon>Desulfovibrionaceae</taxon>
        <taxon>Nitratidesulfovibrio</taxon>
    </lineage>
</organism>
<comment type="similarity">
    <text evidence="1">Belongs to the UPF0751 family.</text>
</comment>
<evidence type="ECO:0000256" key="1">
    <source>
        <dbReference type="ARBA" id="ARBA00007189"/>
    </source>
</evidence>
<gene>
    <name evidence="2" type="ORF">FVW20_19410</name>
</gene>
<evidence type="ECO:0000313" key="3">
    <source>
        <dbReference type="Proteomes" id="UP001194469"/>
    </source>
</evidence>
<dbReference type="Proteomes" id="UP001194469">
    <property type="component" value="Unassembled WGS sequence"/>
</dbReference>
<sequence>MCAALIGGMDRLKRDYINAALASGVDLKVFTGKENRIADKLGQADLVIVFTNKISHAAKREVVQHAKANSIPVQMLHSCGVSTLRQALDTTN</sequence>
<proteinExistence type="inferred from homology"/>
<reference evidence="2 3" key="1">
    <citation type="submission" date="2019-08" db="EMBL/GenBank/DDBJ databases">
        <authorList>
            <person name="Luo N."/>
        </authorList>
    </citation>
    <scope>NUCLEOTIDE SEQUENCE [LARGE SCALE GENOMIC DNA]</scope>
    <source>
        <strain evidence="2 3">NCIMB 9442</strain>
    </source>
</reference>
<evidence type="ECO:0000313" key="2">
    <source>
        <dbReference type="EMBL" id="MBG3879101.1"/>
    </source>
</evidence>
<dbReference type="Pfam" id="PF10087">
    <property type="entry name" value="DUF2325"/>
    <property type="match status" value="1"/>
</dbReference>
<dbReference type="RefSeq" id="WP_012612934.1">
    <property type="nucleotide sequence ID" value="NZ_VRYY01000818.1"/>
</dbReference>
<keyword evidence="3" id="KW-1185">Reference proteome</keyword>
<dbReference type="InterPro" id="IPR016772">
    <property type="entry name" value="UCP020408"/>
</dbReference>
<dbReference type="EMBL" id="VRYY01000818">
    <property type="protein sequence ID" value="MBG3879101.1"/>
    <property type="molecule type" value="Genomic_DNA"/>
</dbReference>
<comment type="caution">
    <text evidence="2">The sequence shown here is derived from an EMBL/GenBank/DDBJ whole genome shotgun (WGS) entry which is preliminary data.</text>
</comment>
<protein>
    <submittedName>
        <fullName evidence="2">DUF2325 domain-containing protein</fullName>
    </submittedName>
</protein>
<accession>A0ABS0J9G2</accession>
<name>A0ABS0J9G2_9BACT</name>